<dbReference type="EMBL" id="CAKLDM010000001">
    <property type="protein sequence ID" value="CAH0536602.1"/>
    <property type="molecule type" value="Genomic_DNA"/>
</dbReference>
<evidence type="ECO:0000256" key="4">
    <source>
        <dbReference type="SAM" id="Phobius"/>
    </source>
</evidence>
<dbReference type="Gene3D" id="1.20.1250.20">
    <property type="entry name" value="MFS general substrate transporter like domains"/>
    <property type="match status" value="2"/>
</dbReference>
<dbReference type="InterPro" id="IPR052952">
    <property type="entry name" value="MFS-Transporter"/>
</dbReference>
<feature type="domain" description="Major facilitator superfamily (MFS) profile" evidence="5">
    <location>
        <begin position="21"/>
        <end position="410"/>
    </location>
</feature>
<evidence type="ECO:0000313" key="6">
    <source>
        <dbReference type="EMBL" id="CAH0536602.1"/>
    </source>
</evidence>
<dbReference type="PROSITE" id="PS50850">
    <property type="entry name" value="MFS"/>
    <property type="match status" value="1"/>
</dbReference>
<protein>
    <submittedName>
        <fullName evidence="6">MFS-type transporter</fullName>
    </submittedName>
</protein>
<keyword evidence="2 4" id="KW-1133">Transmembrane helix</keyword>
<feature type="transmembrane region" description="Helical" evidence="4">
    <location>
        <begin position="153"/>
        <end position="173"/>
    </location>
</feature>
<dbReference type="Pfam" id="PF07690">
    <property type="entry name" value="MFS_1"/>
    <property type="match status" value="1"/>
</dbReference>
<name>A0ABN8DZX5_9VIBR</name>
<keyword evidence="7" id="KW-1185">Reference proteome</keyword>
<feature type="transmembrane region" description="Helical" evidence="4">
    <location>
        <begin position="225"/>
        <end position="250"/>
    </location>
</feature>
<keyword evidence="3 4" id="KW-0472">Membrane</keyword>
<feature type="transmembrane region" description="Helical" evidence="4">
    <location>
        <begin position="256"/>
        <end position="278"/>
    </location>
</feature>
<keyword evidence="1 4" id="KW-0812">Transmembrane</keyword>
<evidence type="ECO:0000313" key="7">
    <source>
        <dbReference type="Proteomes" id="UP000838748"/>
    </source>
</evidence>
<feature type="transmembrane region" description="Helical" evidence="4">
    <location>
        <begin position="87"/>
        <end position="107"/>
    </location>
</feature>
<evidence type="ECO:0000259" key="5">
    <source>
        <dbReference type="PROSITE" id="PS50850"/>
    </source>
</evidence>
<evidence type="ECO:0000256" key="2">
    <source>
        <dbReference type="ARBA" id="ARBA00022989"/>
    </source>
</evidence>
<dbReference type="PANTHER" id="PTHR23527">
    <property type="entry name" value="BLL3282 PROTEIN"/>
    <property type="match status" value="1"/>
</dbReference>
<dbReference type="InterPro" id="IPR020846">
    <property type="entry name" value="MFS_dom"/>
</dbReference>
<dbReference type="PANTHER" id="PTHR23527:SF1">
    <property type="entry name" value="BLL3282 PROTEIN"/>
    <property type="match status" value="1"/>
</dbReference>
<feature type="transmembrane region" description="Helical" evidence="4">
    <location>
        <begin position="380"/>
        <end position="402"/>
    </location>
</feature>
<proteinExistence type="predicted"/>
<reference evidence="6" key="1">
    <citation type="submission" date="2021-11" db="EMBL/GenBank/DDBJ databases">
        <authorList>
            <person name="Rodrigo-Torres L."/>
            <person name="Arahal R. D."/>
            <person name="Lucena T."/>
        </authorList>
    </citation>
    <scope>NUCLEOTIDE SEQUENCE</scope>
    <source>
        <strain evidence="6">CECT 7928</strain>
    </source>
</reference>
<gene>
    <name evidence="6" type="ORF">VMF7928_00557</name>
</gene>
<dbReference type="InterPro" id="IPR011701">
    <property type="entry name" value="MFS"/>
</dbReference>
<feature type="transmembrane region" description="Helical" evidence="4">
    <location>
        <begin position="290"/>
        <end position="310"/>
    </location>
</feature>
<feature type="transmembrane region" description="Helical" evidence="4">
    <location>
        <begin position="52"/>
        <end position="75"/>
    </location>
</feature>
<feature type="transmembrane region" description="Helical" evidence="4">
    <location>
        <begin position="349"/>
        <end position="374"/>
    </location>
</feature>
<feature type="transmembrane region" description="Helical" evidence="4">
    <location>
        <begin position="113"/>
        <end position="132"/>
    </location>
</feature>
<accession>A0ABN8DZX5</accession>
<feature type="transmembrane region" description="Helical" evidence="4">
    <location>
        <begin position="20"/>
        <end position="46"/>
    </location>
</feature>
<evidence type="ECO:0000256" key="3">
    <source>
        <dbReference type="ARBA" id="ARBA00023136"/>
    </source>
</evidence>
<dbReference type="SUPFAM" id="SSF103473">
    <property type="entry name" value="MFS general substrate transporter"/>
    <property type="match status" value="1"/>
</dbReference>
<dbReference type="Proteomes" id="UP000838748">
    <property type="component" value="Unassembled WGS sequence"/>
</dbReference>
<organism evidence="6 7">
    <name type="scientific">Vibrio marisflavi CECT 7928</name>
    <dbReference type="NCBI Taxonomy" id="634439"/>
    <lineage>
        <taxon>Bacteria</taxon>
        <taxon>Pseudomonadati</taxon>
        <taxon>Pseudomonadota</taxon>
        <taxon>Gammaproteobacteria</taxon>
        <taxon>Vibrionales</taxon>
        <taxon>Vibrionaceae</taxon>
        <taxon>Vibrio</taxon>
    </lineage>
</organism>
<evidence type="ECO:0000256" key="1">
    <source>
        <dbReference type="ARBA" id="ARBA00022692"/>
    </source>
</evidence>
<feature type="transmembrane region" description="Helical" evidence="4">
    <location>
        <begin position="179"/>
        <end position="201"/>
    </location>
</feature>
<comment type="caution">
    <text evidence="6">The sequence shown here is derived from an EMBL/GenBank/DDBJ whole genome shotgun (WGS) entry which is preliminary data.</text>
</comment>
<sequence length="413" mass="43964">MLVSKNSRLGEPTPSKYRWFILGVGVVAQAVFAAGFTGVAVSGVIFKNEFGFSISQLGMILGAIGLGVGISEFTWGLATDRFGDKKVLTFGLFSMGLAYSLTALFLMFASPNYLSLTLLLFLAGVLGGSINSSSGKTIMSWFSDGERGFAMSIRQTAIPVGGSIGTVLIPWLAQNNGFSASFTLLAILSILTSLIIWLFVVEKNPHNHQGKVAQIDNSPIGNPKVWGMVISAGLLTVPQMAVISFGAIYLKNHLHVSLLNVSLALIIVQVFGAITRVYLGKSTDRRNNRIGVVITIALVCAIMSLSLALFTHHELLSITFLIAVGVSGSAWHGIGFAEAAIQAGGARAGTALGMMGTTVFLSSFLTPVIISNILQRNDWPIAWGTVSLLTVLTIPILCYMYSRQLRPEGAAKE</sequence>
<feature type="transmembrane region" description="Helical" evidence="4">
    <location>
        <begin position="316"/>
        <end position="337"/>
    </location>
</feature>
<dbReference type="InterPro" id="IPR036259">
    <property type="entry name" value="MFS_trans_sf"/>
</dbReference>